<name>J9DRP4_WUCBA</name>
<evidence type="ECO:0000313" key="1">
    <source>
        <dbReference type="EMBL" id="EJW72266.1"/>
    </source>
</evidence>
<reference evidence="2" key="1">
    <citation type="submission" date="2012-08" db="EMBL/GenBank/DDBJ databases">
        <title>The Genome Sequence of Wuchereria bancrofti.</title>
        <authorList>
            <person name="Nutman T.B."/>
            <person name="Fink D.L."/>
            <person name="Russ C."/>
            <person name="Young S."/>
            <person name="Zeng Q."/>
            <person name="Koehrsen M."/>
            <person name="Alvarado L."/>
            <person name="Berlin A."/>
            <person name="Chapman S.B."/>
            <person name="Chen Z."/>
            <person name="Freedman E."/>
            <person name="Gellesch M."/>
            <person name="Goldberg J."/>
            <person name="Griggs A."/>
            <person name="Gujja S."/>
            <person name="Heilman E.R."/>
            <person name="Heiman D."/>
            <person name="Hepburn T."/>
            <person name="Howarth C."/>
            <person name="Jen D."/>
            <person name="Larson L."/>
            <person name="Lewis B."/>
            <person name="Mehta T."/>
            <person name="Park D."/>
            <person name="Pearson M."/>
            <person name="Roberts A."/>
            <person name="Saif S."/>
            <person name="Shea T."/>
            <person name="Shenoy N."/>
            <person name="Sisk P."/>
            <person name="Stolte C."/>
            <person name="Sykes S."/>
            <person name="Walk T."/>
            <person name="White J."/>
            <person name="Yandava C."/>
            <person name="Haas B."/>
            <person name="Henn M.R."/>
            <person name="Nusbaum C."/>
            <person name="Birren B."/>
        </authorList>
    </citation>
    <scope>NUCLEOTIDE SEQUENCE [LARGE SCALE GENOMIC DNA]</scope>
    <source>
        <strain evidence="2">NA</strain>
    </source>
</reference>
<sequence length="77" mass="8922">DGSELCAILYNSWLLYRSSAFHFENWLKWLNLELYNLASNNLSYNNELIEEAKENIILLLSIGCGKVPLLSFILIEQ</sequence>
<accession>J9DRP4</accession>
<dbReference type="Proteomes" id="UP000004810">
    <property type="component" value="Unassembled WGS sequence"/>
</dbReference>
<feature type="non-terminal residue" evidence="1">
    <location>
        <position position="1"/>
    </location>
</feature>
<comment type="caution">
    <text evidence="1">The sequence shown here is derived from an EMBL/GenBank/DDBJ whole genome shotgun (WGS) entry which is preliminary data.</text>
</comment>
<gene>
    <name evidence="1" type="ORF">WUBG_16830</name>
</gene>
<organism evidence="1 2">
    <name type="scientific">Wuchereria bancrofti</name>
    <dbReference type="NCBI Taxonomy" id="6293"/>
    <lineage>
        <taxon>Eukaryota</taxon>
        <taxon>Metazoa</taxon>
        <taxon>Ecdysozoa</taxon>
        <taxon>Nematoda</taxon>
        <taxon>Chromadorea</taxon>
        <taxon>Rhabditida</taxon>
        <taxon>Spirurina</taxon>
        <taxon>Spiruromorpha</taxon>
        <taxon>Filarioidea</taxon>
        <taxon>Onchocercidae</taxon>
        <taxon>Wuchereria</taxon>
    </lineage>
</organism>
<proteinExistence type="predicted"/>
<dbReference type="AlphaFoldDB" id="J9DRP4"/>
<evidence type="ECO:0000313" key="2">
    <source>
        <dbReference type="Proteomes" id="UP000004810"/>
    </source>
</evidence>
<protein>
    <submittedName>
        <fullName evidence="1">Uncharacterized protein</fullName>
    </submittedName>
</protein>
<feature type="non-terminal residue" evidence="1">
    <location>
        <position position="77"/>
    </location>
</feature>
<dbReference type="EMBL" id="ADBV01016548">
    <property type="protein sequence ID" value="EJW72266.1"/>
    <property type="molecule type" value="Genomic_DNA"/>
</dbReference>